<reference evidence="11" key="1">
    <citation type="submission" date="2020-05" db="EMBL/GenBank/DDBJ databases">
        <title>Phylogenomic resolution of chytrid fungi.</title>
        <authorList>
            <person name="Stajich J.E."/>
            <person name="Amses K."/>
            <person name="Simmons R."/>
            <person name="Seto K."/>
            <person name="Myers J."/>
            <person name="Bonds A."/>
            <person name="Quandt C.A."/>
            <person name="Barry K."/>
            <person name="Liu P."/>
            <person name="Grigoriev I."/>
            <person name="Longcore J.E."/>
            <person name="James T.Y."/>
        </authorList>
    </citation>
    <scope>NUCLEOTIDE SEQUENCE</scope>
    <source>
        <strain evidence="11">JEL0318</strain>
    </source>
</reference>
<accession>A0AAD5WZF5</accession>
<protein>
    <submittedName>
        <fullName evidence="11">Uncharacterized protein</fullName>
    </submittedName>
</protein>
<dbReference type="Proteomes" id="UP001212841">
    <property type="component" value="Unassembled WGS sequence"/>
</dbReference>
<comment type="subcellular location">
    <subcellularLocation>
        <location evidence="1">Endoplasmic reticulum membrane</location>
        <topology evidence="1">Single-pass membrane protein</topology>
    </subcellularLocation>
</comment>
<keyword evidence="7" id="KW-0931">ER-Golgi transport</keyword>
<keyword evidence="3" id="KW-0853">WD repeat</keyword>
<comment type="caution">
    <text evidence="11">The sequence shown here is derived from an EMBL/GenBank/DDBJ whole genome shotgun (WGS) entry which is preliminary data.</text>
</comment>
<keyword evidence="6" id="KW-0256">Endoplasmic reticulum</keyword>
<evidence type="ECO:0000256" key="6">
    <source>
        <dbReference type="ARBA" id="ARBA00022824"/>
    </source>
</evidence>
<dbReference type="Pfam" id="PF00400">
    <property type="entry name" value="WD40"/>
    <property type="match status" value="2"/>
</dbReference>
<name>A0AAD5WZF5_9FUNG</name>
<dbReference type="Gene3D" id="2.130.10.10">
    <property type="entry name" value="YVTN repeat-like/Quinoprotein amine dehydrogenase"/>
    <property type="match status" value="1"/>
</dbReference>
<evidence type="ECO:0000256" key="4">
    <source>
        <dbReference type="ARBA" id="ARBA00022692"/>
    </source>
</evidence>
<dbReference type="EMBL" id="JADGJD010000878">
    <property type="protein sequence ID" value="KAJ3047916.1"/>
    <property type="molecule type" value="Genomic_DNA"/>
</dbReference>
<gene>
    <name evidence="11" type="ORF">HK097_011043</name>
</gene>
<keyword evidence="4" id="KW-0812">Transmembrane</keyword>
<sequence>MSITRKQHELGFPIFAVAFGPKKARLIVGGGGGATRAGIKNTVIVYDLDERTLDLKELAEYQFDKQDDGCMSIGVNPREKTLATAVNSPEADIRAGNNKNVRLLQLTKEKKLVLQRTLKTIDSLETSAYQKVTRFSPNGKLLLTGTTEGKLSLWKFPELTEAIPPQDQKEDIVDADFDPTGQMIVSVSDKKLFVLGTSKGETIFSREDPKVVGDRKGEFRAARFGVGESEGHLFLVVNVRSAPKRCYISKWKVGEAGKEWSREKSRLVANACVTAFNISDDGRLLAIGAADMSVSILRSGSLNSLLRIKNVHGFPVTSLAFSPGGHTLVTGSADACMTVIRVSESSGKTRFFS</sequence>
<proteinExistence type="predicted"/>
<keyword evidence="9" id="KW-1133">Transmembrane helix</keyword>
<evidence type="ECO:0000256" key="5">
    <source>
        <dbReference type="ARBA" id="ARBA00022737"/>
    </source>
</evidence>
<keyword evidence="10" id="KW-0472">Membrane</keyword>
<evidence type="ECO:0000256" key="3">
    <source>
        <dbReference type="ARBA" id="ARBA00022574"/>
    </source>
</evidence>
<dbReference type="SMART" id="SM00320">
    <property type="entry name" value="WD40"/>
    <property type="match status" value="4"/>
</dbReference>
<evidence type="ECO:0000256" key="2">
    <source>
        <dbReference type="ARBA" id="ARBA00022448"/>
    </source>
</evidence>
<keyword evidence="2" id="KW-0813">Transport</keyword>
<dbReference type="GO" id="GO:0006888">
    <property type="term" value="P:endoplasmic reticulum to Golgi vesicle-mediated transport"/>
    <property type="evidence" value="ECO:0007669"/>
    <property type="project" value="TreeGrafter"/>
</dbReference>
<dbReference type="InterPro" id="IPR045260">
    <property type="entry name" value="Sec12-like"/>
</dbReference>
<dbReference type="PANTHER" id="PTHR23284">
    <property type="entry name" value="PROLACTIN REGULATORY ELEMENT BINDING PROTEIN"/>
    <property type="match status" value="1"/>
</dbReference>
<evidence type="ECO:0000256" key="10">
    <source>
        <dbReference type="ARBA" id="ARBA00023136"/>
    </source>
</evidence>
<dbReference type="GO" id="GO:0015031">
    <property type="term" value="P:protein transport"/>
    <property type="evidence" value="ECO:0007669"/>
    <property type="project" value="UniProtKB-KW"/>
</dbReference>
<evidence type="ECO:0000313" key="11">
    <source>
        <dbReference type="EMBL" id="KAJ3047916.1"/>
    </source>
</evidence>
<keyword evidence="8" id="KW-0653">Protein transport</keyword>
<keyword evidence="12" id="KW-1185">Reference proteome</keyword>
<dbReference type="PROSITE" id="PS50890">
    <property type="entry name" value="PUA"/>
    <property type="match status" value="1"/>
</dbReference>
<evidence type="ECO:0000256" key="8">
    <source>
        <dbReference type="ARBA" id="ARBA00022927"/>
    </source>
</evidence>
<evidence type="ECO:0000256" key="9">
    <source>
        <dbReference type="ARBA" id="ARBA00022989"/>
    </source>
</evidence>
<dbReference type="GO" id="GO:0005085">
    <property type="term" value="F:guanyl-nucleotide exchange factor activity"/>
    <property type="evidence" value="ECO:0007669"/>
    <property type="project" value="InterPro"/>
</dbReference>
<dbReference type="GO" id="GO:0005789">
    <property type="term" value="C:endoplasmic reticulum membrane"/>
    <property type="evidence" value="ECO:0007669"/>
    <property type="project" value="UniProtKB-SubCell"/>
</dbReference>
<dbReference type="InterPro" id="IPR036322">
    <property type="entry name" value="WD40_repeat_dom_sf"/>
</dbReference>
<dbReference type="SUPFAM" id="SSF50978">
    <property type="entry name" value="WD40 repeat-like"/>
    <property type="match status" value="1"/>
</dbReference>
<evidence type="ECO:0000313" key="12">
    <source>
        <dbReference type="Proteomes" id="UP001212841"/>
    </source>
</evidence>
<dbReference type="PANTHER" id="PTHR23284:SF0">
    <property type="entry name" value="PROLACTIN REGULATORY ELEMENT-BINDING PROTEIN"/>
    <property type="match status" value="1"/>
</dbReference>
<evidence type="ECO:0000256" key="1">
    <source>
        <dbReference type="ARBA" id="ARBA00004389"/>
    </source>
</evidence>
<organism evidence="11 12">
    <name type="scientific">Rhizophlyctis rosea</name>
    <dbReference type="NCBI Taxonomy" id="64517"/>
    <lineage>
        <taxon>Eukaryota</taxon>
        <taxon>Fungi</taxon>
        <taxon>Fungi incertae sedis</taxon>
        <taxon>Chytridiomycota</taxon>
        <taxon>Chytridiomycota incertae sedis</taxon>
        <taxon>Chytridiomycetes</taxon>
        <taxon>Rhizophlyctidales</taxon>
        <taxon>Rhizophlyctidaceae</taxon>
        <taxon>Rhizophlyctis</taxon>
    </lineage>
</organism>
<dbReference type="AlphaFoldDB" id="A0AAD5WZF5"/>
<dbReference type="InterPro" id="IPR015943">
    <property type="entry name" value="WD40/YVTN_repeat-like_dom_sf"/>
</dbReference>
<dbReference type="InterPro" id="IPR001680">
    <property type="entry name" value="WD40_rpt"/>
</dbReference>
<dbReference type="GO" id="GO:0003400">
    <property type="term" value="P:regulation of COPII vesicle coating"/>
    <property type="evidence" value="ECO:0007669"/>
    <property type="project" value="TreeGrafter"/>
</dbReference>
<keyword evidence="5" id="KW-0677">Repeat</keyword>
<evidence type="ECO:0000256" key="7">
    <source>
        <dbReference type="ARBA" id="ARBA00022892"/>
    </source>
</evidence>